<dbReference type="Proteomes" id="UP000054217">
    <property type="component" value="Unassembled WGS sequence"/>
</dbReference>
<keyword evidence="2" id="KW-1185">Reference proteome</keyword>
<accession>A0A0C3PEM7</accession>
<protein>
    <submittedName>
        <fullName evidence="1">Uncharacterized protein</fullName>
    </submittedName>
</protein>
<dbReference type="Gene3D" id="2.80.10.50">
    <property type="match status" value="1"/>
</dbReference>
<dbReference type="HOGENOM" id="CLU_115968_4_0_1"/>
<dbReference type="Pfam" id="PF16850">
    <property type="entry name" value="Inhibitor_I66"/>
    <property type="match status" value="1"/>
</dbReference>
<dbReference type="STRING" id="870435.A0A0C3PEM7"/>
<proteinExistence type="predicted"/>
<dbReference type="GO" id="GO:0004867">
    <property type="term" value="F:serine-type endopeptidase inhibitor activity"/>
    <property type="evidence" value="ECO:0007669"/>
    <property type="project" value="InterPro"/>
</dbReference>
<dbReference type="OrthoDB" id="2662663at2759"/>
<dbReference type="AlphaFoldDB" id="A0A0C3PEM7"/>
<organism evidence="1 2">
    <name type="scientific">Pisolithus tinctorius Marx 270</name>
    <dbReference type="NCBI Taxonomy" id="870435"/>
    <lineage>
        <taxon>Eukaryota</taxon>
        <taxon>Fungi</taxon>
        <taxon>Dikarya</taxon>
        <taxon>Basidiomycota</taxon>
        <taxon>Agaricomycotina</taxon>
        <taxon>Agaricomycetes</taxon>
        <taxon>Agaricomycetidae</taxon>
        <taxon>Boletales</taxon>
        <taxon>Sclerodermatineae</taxon>
        <taxon>Pisolithaceae</taxon>
        <taxon>Pisolithus</taxon>
    </lineage>
</organism>
<dbReference type="InterPro" id="IPR031755">
    <property type="entry name" value="Inhibitor_I66"/>
</dbReference>
<reference evidence="2" key="2">
    <citation type="submission" date="2015-01" db="EMBL/GenBank/DDBJ databases">
        <title>Evolutionary Origins and Diversification of the Mycorrhizal Mutualists.</title>
        <authorList>
            <consortium name="DOE Joint Genome Institute"/>
            <consortium name="Mycorrhizal Genomics Consortium"/>
            <person name="Kohler A."/>
            <person name="Kuo A."/>
            <person name="Nagy L.G."/>
            <person name="Floudas D."/>
            <person name="Copeland A."/>
            <person name="Barry K.W."/>
            <person name="Cichocki N."/>
            <person name="Veneault-Fourrey C."/>
            <person name="LaButti K."/>
            <person name="Lindquist E.A."/>
            <person name="Lipzen A."/>
            <person name="Lundell T."/>
            <person name="Morin E."/>
            <person name="Murat C."/>
            <person name="Riley R."/>
            <person name="Ohm R."/>
            <person name="Sun H."/>
            <person name="Tunlid A."/>
            <person name="Henrissat B."/>
            <person name="Grigoriev I.V."/>
            <person name="Hibbett D.S."/>
            <person name="Martin F."/>
        </authorList>
    </citation>
    <scope>NUCLEOTIDE SEQUENCE [LARGE SCALE GENOMIC DNA]</scope>
    <source>
        <strain evidence="2">Marx 270</strain>
    </source>
</reference>
<sequence>MPNNIQANAEVIISSALNGIGGNPYVGVPLILPTILPINLIQRTPGIRPPVFVFKRVEGDIYTLTINGMPVVELEGMLFAAVEQAPQEWVIKYRELQDAYTITKRLDAPEEIGWIAPTNEGNPQLRVGPLNDTPTAPPGQYPLEQLYRFQFPL</sequence>
<reference evidence="1 2" key="1">
    <citation type="submission" date="2014-04" db="EMBL/GenBank/DDBJ databases">
        <authorList>
            <consortium name="DOE Joint Genome Institute"/>
            <person name="Kuo A."/>
            <person name="Kohler A."/>
            <person name="Costa M.D."/>
            <person name="Nagy L.G."/>
            <person name="Floudas D."/>
            <person name="Copeland A."/>
            <person name="Barry K.W."/>
            <person name="Cichocki N."/>
            <person name="Veneault-Fourrey C."/>
            <person name="LaButti K."/>
            <person name="Lindquist E.A."/>
            <person name="Lipzen A."/>
            <person name="Lundell T."/>
            <person name="Morin E."/>
            <person name="Murat C."/>
            <person name="Sun H."/>
            <person name="Tunlid A."/>
            <person name="Henrissat B."/>
            <person name="Grigoriev I.V."/>
            <person name="Hibbett D.S."/>
            <person name="Martin F."/>
            <person name="Nordberg H.P."/>
            <person name="Cantor M.N."/>
            <person name="Hua S.X."/>
        </authorList>
    </citation>
    <scope>NUCLEOTIDE SEQUENCE [LARGE SCALE GENOMIC DNA]</scope>
    <source>
        <strain evidence="1 2">Marx 270</strain>
    </source>
</reference>
<dbReference type="InParanoid" id="A0A0C3PEM7"/>
<dbReference type="EMBL" id="KN831948">
    <property type="protein sequence ID" value="KIO12280.1"/>
    <property type="molecule type" value="Genomic_DNA"/>
</dbReference>
<dbReference type="CDD" id="cd23428">
    <property type="entry name" value="beta-trefoil_Ricin_SPI"/>
    <property type="match status" value="1"/>
</dbReference>
<evidence type="ECO:0000313" key="2">
    <source>
        <dbReference type="Proteomes" id="UP000054217"/>
    </source>
</evidence>
<evidence type="ECO:0000313" key="1">
    <source>
        <dbReference type="EMBL" id="KIO12280.1"/>
    </source>
</evidence>
<gene>
    <name evidence="1" type="ORF">M404DRAFT_994196</name>
</gene>
<name>A0A0C3PEM7_PISTI</name>